<protein>
    <submittedName>
        <fullName evidence="1">Uncharacterized protein</fullName>
    </submittedName>
</protein>
<accession>A0A7C1NXF1</accession>
<proteinExistence type="predicted"/>
<reference evidence="1" key="1">
    <citation type="journal article" date="2020" name="mSystems">
        <title>Genome- and Community-Level Interaction Insights into Carbon Utilization and Element Cycling Functions of Hydrothermarchaeota in Hydrothermal Sediment.</title>
        <authorList>
            <person name="Zhou Z."/>
            <person name="Liu Y."/>
            <person name="Xu W."/>
            <person name="Pan J."/>
            <person name="Luo Z.H."/>
            <person name="Li M."/>
        </authorList>
    </citation>
    <scope>NUCLEOTIDE SEQUENCE [LARGE SCALE GENOMIC DNA]</scope>
    <source>
        <strain evidence="1">SpSt-243</strain>
    </source>
</reference>
<gene>
    <name evidence="1" type="ORF">ENP70_12590</name>
</gene>
<organism evidence="1">
    <name type="scientific">Agrobacterium albertimagni</name>
    <dbReference type="NCBI Taxonomy" id="147266"/>
    <lineage>
        <taxon>Bacteria</taxon>
        <taxon>Pseudomonadati</taxon>
        <taxon>Pseudomonadota</taxon>
        <taxon>Alphaproteobacteria</taxon>
        <taxon>Hyphomicrobiales</taxon>
        <taxon>Rhizobiaceae</taxon>
        <taxon>Rhizobium/Agrobacterium group</taxon>
        <taxon>Agrobacterium</taxon>
    </lineage>
</organism>
<dbReference type="AlphaFoldDB" id="A0A7C1NXF1"/>
<evidence type="ECO:0000313" key="1">
    <source>
        <dbReference type="EMBL" id="HEB44499.1"/>
    </source>
</evidence>
<dbReference type="EMBL" id="DSKI01000644">
    <property type="protein sequence ID" value="HEB44499.1"/>
    <property type="molecule type" value="Genomic_DNA"/>
</dbReference>
<name>A0A7C1NXF1_9HYPH</name>
<comment type="caution">
    <text evidence="1">The sequence shown here is derived from an EMBL/GenBank/DDBJ whole genome shotgun (WGS) entry which is preliminary data.</text>
</comment>
<sequence>MTAALIIVSVSFVNAEDGPAAVVADFERADLVTIGSGPHTRKVELGTALSAGEPVLVAKGGYLKLVVDGDCVAIGERKPAKNEPAAREGVWG</sequence>